<sequence>MLATILVALQYFLILLLYKLAAHQPISYTLSSAIYTHEKSHRGIGKTFHSKARELNRMLLPKGDNRLPKKCFNSCKKLISNK</sequence>
<protein>
    <submittedName>
        <fullName evidence="1">Uncharacterized protein</fullName>
    </submittedName>
</protein>
<keyword evidence="2" id="KW-1185">Reference proteome</keyword>
<proteinExistence type="predicted"/>
<organism evidence="1 2">
    <name type="scientific">Calothrix parasitica NIES-267</name>
    <dbReference type="NCBI Taxonomy" id="1973488"/>
    <lineage>
        <taxon>Bacteria</taxon>
        <taxon>Bacillati</taxon>
        <taxon>Cyanobacteriota</taxon>
        <taxon>Cyanophyceae</taxon>
        <taxon>Nostocales</taxon>
        <taxon>Calotrichaceae</taxon>
        <taxon>Calothrix</taxon>
    </lineage>
</organism>
<dbReference type="AlphaFoldDB" id="A0A1Z4LHI5"/>
<evidence type="ECO:0000313" key="1">
    <source>
        <dbReference type="EMBL" id="BAY80705.1"/>
    </source>
</evidence>
<gene>
    <name evidence="1" type="ORF">NIES267_01620</name>
</gene>
<dbReference type="Proteomes" id="UP000218418">
    <property type="component" value="Chromosome"/>
</dbReference>
<dbReference type="EMBL" id="AP018227">
    <property type="protein sequence ID" value="BAY80705.1"/>
    <property type="molecule type" value="Genomic_DNA"/>
</dbReference>
<reference evidence="1 2" key="1">
    <citation type="submission" date="2017-06" db="EMBL/GenBank/DDBJ databases">
        <title>Genome sequencing of cyanobaciteial culture collection at National Institute for Environmental Studies (NIES).</title>
        <authorList>
            <person name="Hirose Y."/>
            <person name="Shimura Y."/>
            <person name="Fujisawa T."/>
            <person name="Nakamura Y."/>
            <person name="Kawachi M."/>
        </authorList>
    </citation>
    <scope>NUCLEOTIDE SEQUENCE [LARGE SCALE GENOMIC DNA]</scope>
    <source>
        <strain evidence="1 2">NIES-267</strain>
    </source>
</reference>
<accession>A0A1Z4LHI5</accession>
<evidence type="ECO:0000313" key="2">
    <source>
        <dbReference type="Proteomes" id="UP000218418"/>
    </source>
</evidence>
<name>A0A1Z4LHI5_9CYAN</name>